<evidence type="ECO:0000256" key="7">
    <source>
        <dbReference type="SAM" id="Phobius"/>
    </source>
</evidence>
<accession>A0ABV7G2T0</accession>
<dbReference type="SUPFAM" id="SSF103473">
    <property type="entry name" value="MFS general substrate transporter"/>
    <property type="match status" value="1"/>
</dbReference>
<sequence length="311" mass="30700">MAYSVAAPALLPALLPREGLAAGNRVLELARSAAFAAGPALGGALLGWAGAAVAYALATALAVLAAMLLARLPEPASGPAGSSRGAPLRALGEAAGFVLGHPLLRPILLTAVAFNLAWFLLMAVFVAWALQGIGMTPAAVGLVLGLYGGGMVAGAMAAGPLGRLLPCGTLIALGPASAVLASWLLLLAMAVPGANAPALAGTAFLLFGVGPVLWTIGTTTLRQAVTPLPMLGRVSALVLTATFGARPVGAALGAALAAWSDVEAVLWASAACFAVQALVIALSPVPRLRRLPDALPTKEAKKAAPEGAASS</sequence>
<feature type="transmembrane region" description="Helical" evidence="7">
    <location>
        <begin position="170"/>
        <end position="191"/>
    </location>
</feature>
<keyword evidence="2" id="KW-0813">Transport</keyword>
<dbReference type="Pfam" id="PF05977">
    <property type="entry name" value="MFS_3"/>
    <property type="match status" value="1"/>
</dbReference>
<feature type="transmembrane region" description="Helical" evidence="7">
    <location>
        <begin position="136"/>
        <end position="158"/>
    </location>
</feature>
<dbReference type="PANTHER" id="PTHR23513">
    <property type="entry name" value="INTEGRAL MEMBRANE EFFLUX PROTEIN-RELATED"/>
    <property type="match status" value="1"/>
</dbReference>
<feature type="transmembrane region" description="Helical" evidence="7">
    <location>
        <begin position="107"/>
        <end position="130"/>
    </location>
</feature>
<keyword evidence="9" id="KW-1185">Reference proteome</keyword>
<organism evidence="8 9">
    <name type="scientific">Teichococcus globiformis</name>
    <dbReference type="NCBI Taxonomy" id="2307229"/>
    <lineage>
        <taxon>Bacteria</taxon>
        <taxon>Pseudomonadati</taxon>
        <taxon>Pseudomonadota</taxon>
        <taxon>Alphaproteobacteria</taxon>
        <taxon>Acetobacterales</taxon>
        <taxon>Roseomonadaceae</taxon>
        <taxon>Roseomonas</taxon>
    </lineage>
</organism>
<comment type="caution">
    <text evidence="8">The sequence shown here is derived from an EMBL/GenBank/DDBJ whole genome shotgun (WGS) entry which is preliminary data.</text>
</comment>
<evidence type="ECO:0000256" key="5">
    <source>
        <dbReference type="ARBA" id="ARBA00022989"/>
    </source>
</evidence>
<evidence type="ECO:0000256" key="4">
    <source>
        <dbReference type="ARBA" id="ARBA00022692"/>
    </source>
</evidence>
<dbReference type="Gene3D" id="1.20.1250.20">
    <property type="entry name" value="MFS general substrate transporter like domains"/>
    <property type="match status" value="1"/>
</dbReference>
<comment type="subcellular location">
    <subcellularLocation>
        <location evidence="1">Cell membrane</location>
        <topology evidence="1">Multi-pass membrane protein</topology>
    </subcellularLocation>
</comment>
<keyword evidence="5 7" id="KW-1133">Transmembrane helix</keyword>
<keyword evidence="4 7" id="KW-0812">Transmembrane</keyword>
<feature type="transmembrane region" description="Helical" evidence="7">
    <location>
        <begin position="45"/>
        <end position="70"/>
    </location>
</feature>
<protein>
    <submittedName>
        <fullName evidence="8">MFS transporter</fullName>
    </submittedName>
</protein>
<feature type="transmembrane region" description="Helical" evidence="7">
    <location>
        <begin position="265"/>
        <end position="285"/>
    </location>
</feature>
<dbReference type="RefSeq" id="WP_379598693.1">
    <property type="nucleotide sequence ID" value="NZ_JBHRTN010000018.1"/>
</dbReference>
<keyword evidence="6 7" id="KW-0472">Membrane</keyword>
<reference evidence="9" key="1">
    <citation type="journal article" date="2019" name="Int. J. Syst. Evol. Microbiol.">
        <title>The Global Catalogue of Microorganisms (GCM) 10K type strain sequencing project: providing services to taxonomists for standard genome sequencing and annotation.</title>
        <authorList>
            <consortium name="The Broad Institute Genomics Platform"/>
            <consortium name="The Broad Institute Genome Sequencing Center for Infectious Disease"/>
            <person name="Wu L."/>
            <person name="Ma J."/>
        </authorList>
    </citation>
    <scope>NUCLEOTIDE SEQUENCE [LARGE SCALE GENOMIC DNA]</scope>
    <source>
        <strain evidence="9">KCTC 52094</strain>
    </source>
</reference>
<keyword evidence="3" id="KW-1003">Cell membrane</keyword>
<dbReference type="InterPro" id="IPR036259">
    <property type="entry name" value="MFS_trans_sf"/>
</dbReference>
<dbReference type="PANTHER" id="PTHR23513:SF6">
    <property type="entry name" value="MAJOR FACILITATOR SUPERFAMILY ASSOCIATED DOMAIN-CONTAINING PROTEIN"/>
    <property type="match status" value="1"/>
</dbReference>
<evidence type="ECO:0000256" key="3">
    <source>
        <dbReference type="ARBA" id="ARBA00022475"/>
    </source>
</evidence>
<evidence type="ECO:0000256" key="1">
    <source>
        <dbReference type="ARBA" id="ARBA00004651"/>
    </source>
</evidence>
<evidence type="ECO:0000313" key="9">
    <source>
        <dbReference type="Proteomes" id="UP001595593"/>
    </source>
</evidence>
<name>A0ABV7G2T0_9PROT</name>
<dbReference type="EMBL" id="JBHRTN010000018">
    <property type="protein sequence ID" value="MFC3127009.1"/>
    <property type="molecule type" value="Genomic_DNA"/>
</dbReference>
<feature type="transmembrane region" description="Helical" evidence="7">
    <location>
        <begin position="197"/>
        <end position="216"/>
    </location>
</feature>
<gene>
    <name evidence="8" type="ORF">ACFOD4_18230</name>
</gene>
<evidence type="ECO:0000256" key="6">
    <source>
        <dbReference type="ARBA" id="ARBA00023136"/>
    </source>
</evidence>
<dbReference type="Proteomes" id="UP001595593">
    <property type="component" value="Unassembled WGS sequence"/>
</dbReference>
<dbReference type="InterPro" id="IPR010290">
    <property type="entry name" value="TM_effector"/>
</dbReference>
<proteinExistence type="predicted"/>
<evidence type="ECO:0000256" key="2">
    <source>
        <dbReference type="ARBA" id="ARBA00022448"/>
    </source>
</evidence>
<feature type="transmembrane region" description="Helical" evidence="7">
    <location>
        <begin position="236"/>
        <end position="259"/>
    </location>
</feature>
<evidence type="ECO:0000313" key="8">
    <source>
        <dbReference type="EMBL" id="MFC3127009.1"/>
    </source>
</evidence>